<evidence type="ECO:0000256" key="3">
    <source>
        <dbReference type="ARBA" id="ARBA00023295"/>
    </source>
</evidence>
<evidence type="ECO:0000256" key="5">
    <source>
        <dbReference type="SAM" id="SignalP"/>
    </source>
</evidence>
<dbReference type="Gene3D" id="3.20.20.80">
    <property type="entry name" value="Glycosidases"/>
    <property type="match status" value="2"/>
</dbReference>
<dbReference type="GO" id="GO:0009986">
    <property type="term" value="C:cell surface"/>
    <property type="evidence" value="ECO:0007669"/>
    <property type="project" value="TreeGrafter"/>
</dbReference>
<evidence type="ECO:0000256" key="1">
    <source>
        <dbReference type="ARBA" id="ARBA00005641"/>
    </source>
</evidence>
<keyword evidence="5" id="KW-0732">Signal</keyword>
<dbReference type="AlphaFoldDB" id="A0A165B746"/>
<keyword evidence="2 4" id="KW-0378">Hydrolase</keyword>
<dbReference type="GO" id="GO:0008422">
    <property type="term" value="F:beta-glucosidase activity"/>
    <property type="evidence" value="ECO:0007669"/>
    <property type="project" value="TreeGrafter"/>
</dbReference>
<dbReference type="OrthoDB" id="1887033at2759"/>
<dbReference type="STRING" id="1314781.A0A165B746"/>
<dbReference type="GO" id="GO:0005576">
    <property type="term" value="C:extracellular region"/>
    <property type="evidence" value="ECO:0007669"/>
    <property type="project" value="TreeGrafter"/>
</dbReference>
<accession>A0A165B746</accession>
<dbReference type="PANTHER" id="PTHR31297:SF42">
    <property type="entry name" value="GLYCOSIDE HYDROLASE FAMILY 5 DOMAIN-CONTAINING PROTEIN"/>
    <property type="match status" value="1"/>
</dbReference>
<feature type="signal peptide" evidence="5">
    <location>
        <begin position="1"/>
        <end position="18"/>
    </location>
</feature>
<comment type="similarity">
    <text evidence="1 4">Belongs to the glycosyl hydrolase 5 (cellulase A) family.</text>
</comment>
<evidence type="ECO:0000313" key="7">
    <source>
        <dbReference type="EMBL" id="KZV79972.1"/>
    </source>
</evidence>
<proteinExistence type="inferred from homology"/>
<protein>
    <submittedName>
        <fullName evidence="7">Glycoside hydrolase family 5 protein</fullName>
    </submittedName>
</protein>
<feature type="domain" description="Glycoside hydrolase family 5" evidence="6">
    <location>
        <begin position="87"/>
        <end position="418"/>
    </location>
</feature>
<keyword evidence="3 4" id="KW-0326">Glycosidase</keyword>
<dbReference type="GO" id="GO:0009251">
    <property type="term" value="P:glucan catabolic process"/>
    <property type="evidence" value="ECO:0007669"/>
    <property type="project" value="TreeGrafter"/>
</dbReference>
<evidence type="ECO:0000259" key="6">
    <source>
        <dbReference type="Pfam" id="PF00150"/>
    </source>
</evidence>
<dbReference type="Pfam" id="PF00150">
    <property type="entry name" value="Cellulase"/>
    <property type="match status" value="1"/>
</dbReference>
<dbReference type="SUPFAM" id="SSF51445">
    <property type="entry name" value="(Trans)glycosidases"/>
    <property type="match status" value="1"/>
</dbReference>
<dbReference type="Proteomes" id="UP000077266">
    <property type="component" value="Unassembled WGS sequence"/>
</dbReference>
<evidence type="ECO:0000256" key="4">
    <source>
        <dbReference type="RuleBase" id="RU361153"/>
    </source>
</evidence>
<feature type="chain" id="PRO_5007855500" evidence="5">
    <location>
        <begin position="19"/>
        <end position="461"/>
    </location>
</feature>
<evidence type="ECO:0000256" key="2">
    <source>
        <dbReference type="ARBA" id="ARBA00022801"/>
    </source>
</evidence>
<dbReference type="InterPro" id="IPR050386">
    <property type="entry name" value="Glycosyl_hydrolase_5"/>
</dbReference>
<gene>
    <name evidence="7" type="ORF">EXIGLDRAFT_845980</name>
</gene>
<reference evidence="7 8" key="1">
    <citation type="journal article" date="2016" name="Mol. Biol. Evol.">
        <title>Comparative Genomics of Early-Diverging Mushroom-Forming Fungi Provides Insights into the Origins of Lignocellulose Decay Capabilities.</title>
        <authorList>
            <person name="Nagy L.G."/>
            <person name="Riley R."/>
            <person name="Tritt A."/>
            <person name="Adam C."/>
            <person name="Daum C."/>
            <person name="Floudas D."/>
            <person name="Sun H."/>
            <person name="Yadav J.S."/>
            <person name="Pangilinan J."/>
            <person name="Larsson K.H."/>
            <person name="Matsuura K."/>
            <person name="Barry K."/>
            <person name="Labutti K."/>
            <person name="Kuo R."/>
            <person name="Ohm R.A."/>
            <person name="Bhattacharya S.S."/>
            <person name="Shirouzu T."/>
            <person name="Yoshinaga Y."/>
            <person name="Martin F.M."/>
            <person name="Grigoriev I.V."/>
            <person name="Hibbett D.S."/>
        </authorList>
    </citation>
    <scope>NUCLEOTIDE SEQUENCE [LARGE SCALE GENOMIC DNA]</scope>
    <source>
        <strain evidence="7 8">HHB12029</strain>
    </source>
</reference>
<dbReference type="EMBL" id="KV426535">
    <property type="protein sequence ID" value="KZV79972.1"/>
    <property type="molecule type" value="Genomic_DNA"/>
</dbReference>
<sequence>MRAHHVLLALVSVVSVSAQSLPVKKIYGVNIGNWLVMEPWMMKNEWVAMGGEHCDTACSTCIGSEMALAQSLGTSVDAVFQQHWNTWFNQTDINKIKAAGLNTVRIPLGYWLVEPLVNRTSEFYAKGGLKILKTRLKALKAAGINVILDHHALPGAAAINQMFAGLCTPTPQFYTTANYERALVWAAVMTAFIHLDADFASVFSLQAINEPVQDARQTPVLGQYEVDFVKTVRSIEQSIGVFVSGQKLPSGVASSLTVSNTILAIANSPKANISTSVRNALKKAQPMLVTLIYANGARVTKVGSTRKPLFTNFMEYYWQNSGQANPADAASGPQTYDQHLYYNFGGVAKAHTETAYMTHLCNLDRVAKDTAVRNTPVYFGEFSLATGWNATDSFLNIWADAQKLMYSQSSGWIFWSFKIEDGQDEKRQWDYFETLKRGYMTQNPASYHNSSVCATYKGKTT</sequence>
<evidence type="ECO:0000313" key="8">
    <source>
        <dbReference type="Proteomes" id="UP000077266"/>
    </source>
</evidence>
<dbReference type="InParanoid" id="A0A165B746"/>
<keyword evidence="8" id="KW-1185">Reference proteome</keyword>
<dbReference type="InterPro" id="IPR001547">
    <property type="entry name" value="Glyco_hydro_5"/>
</dbReference>
<name>A0A165B746_EXIGL</name>
<dbReference type="PANTHER" id="PTHR31297">
    <property type="entry name" value="GLUCAN ENDO-1,6-BETA-GLUCOSIDASE B"/>
    <property type="match status" value="1"/>
</dbReference>
<dbReference type="InterPro" id="IPR017853">
    <property type="entry name" value="GH"/>
</dbReference>
<organism evidence="7 8">
    <name type="scientific">Exidia glandulosa HHB12029</name>
    <dbReference type="NCBI Taxonomy" id="1314781"/>
    <lineage>
        <taxon>Eukaryota</taxon>
        <taxon>Fungi</taxon>
        <taxon>Dikarya</taxon>
        <taxon>Basidiomycota</taxon>
        <taxon>Agaricomycotina</taxon>
        <taxon>Agaricomycetes</taxon>
        <taxon>Auriculariales</taxon>
        <taxon>Exidiaceae</taxon>
        <taxon>Exidia</taxon>
    </lineage>
</organism>